<dbReference type="CDD" id="cd06170">
    <property type="entry name" value="LuxR_C_like"/>
    <property type="match status" value="1"/>
</dbReference>
<dbReference type="PROSITE" id="PS00622">
    <property type="entry name" value="HTH_LUXR_1"/>
    <property type="match status" value="1"/>
</dbReference>
<evidence type="ECO:0000313" key="7">
    <source>
        <dbReference type="EMBL" id="MBO8430773.1"/>
    </source>
</evidence>
<dbReference type="GO" id="GO:0000160">
    <property type="term" value="P:phosphorelay signal transduction system"/>
    <property type="evidence" value="ECO:0007669"/>
    <property type="project" value="InterPro"/>
</dbReference>
<dbReference type="InterPro" id="IPR036388">
    <property type="entry name" value="WH-like_DNA-bd_sf"/>
</dbReference>
<dbReference type="PROSITE" id="PS50110">
    <property type="entry name" value="RESPONSE_REGULATORY"/>
    <property type="match status" value="1"/>
</dbReference>
<feature type="domain" description="Response regulatory" evidence="6">
    <location>
        <begin position="1"/>
        <end position="121"/>
    </location>
</feature>
<dbReference type="AlphaFoldDB" id="A0A9D9DNJ9"/>
<dbReference type="InterPro" id="IPR039420">
    <property type="entry name" value="WalR-like"/>
</dbReference>
<dbReference type="PROSITE" id="PS50043">
    <property type="entry name" value="HTH_LUXR_2"/>
    <property type="match status" value="1"/>
</dbReference>
<dbReference type="CDD" id="cd17574">
    <property type="entry name" value="REC_OmpR"/>
    <property type="match status" value="1"/>
</dbReference>
<dbReference type="Proteomes" id="UP000823632">
    <property type="component" value="Unassembled WGS sequence"/>
</dbReference>
<accession>A0A9D9DNJ9</accession>
<proteinExistence type="predicted"/>
<dbReference type="GO" id="GO:0003677">
    <property type="term" value="F:DNA binding"/>
    <property type="evidence" value="ECO:0007669"/>
    <property type="project" value="UniProtKB-KW"/>
</dbReference>
<dbReference type="SMART" id="SM00421">
    <property type="entry name" value="HTH_LUXR"/>
    <property type="match status" value="1"/>
</dbReference>
<evidence type="ECO:0000259" key="5">
    <source>
        <dbReference type="PROSITE" id="PS50043"/>
    </source>
</evidence>
<dbReference type="PANTHER" id="PTHR43214:SF37">
    <property type="entry name" value="TRANSCRIPTIONAL REGULATORY PROTEIN YDFI"/>
    <property type="match status" value="1"/>
</dbReference>
<dbReference type="SMART" id="SM00448">
    <property type="entry name" value="REC"/>
    <property type="match status" value="1"/>
</dbReference>
<dbReference type="Pfam" id="PF00072">
    <property type="entry name" value="Response_reg"/>
    <property type="match status" value="1"/>
</dbReference>
<dbReference type="Gene3D" id="3.40.50.2300">
    <property type="match status" value="1"/>
</dbReference>
<keyword evidence="1" id="KW-0805">Transcription regulation</keyword>
<keyword evidence="2" id="KW-0238">DNA-binding</keyword>
<dbReference type="PRINTS" id="PR00038">
    <property type="entry name" value="HTHLUXR"/>
</dbReference>
<evidence type="ECO:0000256" key="3">
    <source>
        <dbReference type="ARBA" id="ARBA00023163"/>
    </source>
</evidence>
<evidence type="ECO:0000256" key="4">
    <source>
        <dbReference type="PROSITE-ProRule" id="PRU00169"/>
    </source>
</evidence>
<dbReference type="SUPFAM" id="SSF52172">
    <property type="entry name" value="CheY-like"/>
    <property type="match status" value="1"/>
</dbReference>
<evidence type="ECO:0000256" key="2">
    <source>
        <dbReference type="ARBA" id="ARBA00023125"/>
    </source>
</evidence>
<keyword evidence="3" id="KW-0804">Transcription</keyword>
<dbReference type="PANTHER" id="PTHR43214">
    <property type="entry name" value="TWO-COMPONENT RESPONSE REGULATOR"/>
    <property type="match status" value="1"/>
</dbReference>
<dbReference type="Pfam" id="PF00196">
    <property type="entry name" value="GerE"/>
    <property type="match status" value="1"/>
</dbReference>
<dbReference type="InterPro" id="IPR001789">
    <property type="entry name" value="Sig_transdc_resp-reg_receiver"/>
</dbReference>
<evidence type="ECO:0000256" key="1">
    <source>
        <dbReference type="ARBA" id="ARBA00023015"/>
    </source>
</evidence>
<reference evidence="7" key="1">
    <citation type="submission" date="2020-10" db="EMBL/GenBank/DDBJ databases">
        <authorList>
            <person name="Gilroy R."/>
        </authorList>
    </citation>
    <scope>NUCLEOTIDE SEQUENCE</scope>
    <source>
        <strain evidence="7">10192</strain>
    </source>
</reference>
<keyword evidence="4" id="KW-0597">Phosphoprotein</keyword>
<gene>
    <name evidence="7" type="ORF">IAC76_05240</name>
</gene>
<sequence>MSESANVLLVDDNPKYLKDALPFYGYNVDTAQNGVQALNILDKTPDKYDIVLLDVMMPEMNGWETLKFIRKNKDTKYIPVIMITAVNEEQKIISGLKTGADDYIVKPFILPNLLARMEAVLRRVSWHREENISADTTVKNKKDLPPLTAREKEVLALTAKGANNKEIAEKLFLREVTVKSHLNNIFKKLNVTNRTQAVLLAMQTNLIK</sequence>
<feature type="domain" description="HTH luxR-type" evidence="5">
    <location>
        <begin position="140"/>
        <end position="205"/>
    </location>
</feature>
<dbReference type="InterPro" id="IPR016032">
    <property type="entry name" value="Sig_transdc_resp-reg_C-effctor"/>
</dbReference>
<dbReference type="SUPFAM" id="SSF46894">
    <property type="entry name" value="C-terminal effector domain of the bipartite response regulators"/>
    <property type="match status" value="1"/>
</dbReference>
<dbReference type="InterPro" id="IPR000792">
    <property type="entry name" value="Tscrpt_reg_LuxR_C"/>
</dbReference>
<evidence type="ECO:0000259" key="6">
    <source>
        <dbReference type="PROSITE" id="PS50110"/>
    </source>
</evidence>
<feature type="modified residue" description="4-aspartylphosphate" evidence="4">
    <location>
        <position position="54"/>
    </location>
</feature>
<name>A0A9D9DNJ9_9BACT</name>
<protein>
    <submittedName>
        <fullName evidence="7">Response regulator transcription factor</fullName>
    </submittedName>
</protein>
<dbReference type="GO" id="GO:0006355">
    <property type="term" value="P:regulation of DNA-templated transcription"/>
    <property type="evidence" value="ECO:0007669"/>
    <property type="project" value="InterPro"/>
</dbReference>
<dbReference type="Gene3D" id="1.10.10.10">
    <property type="entry name" value="Winged helix-like DNA-binding domain superfamily/Winged helix DNA-binding domain"/>
    <property type="match status" value="1"/>
</dbReference>
<dbReference type="FunFam" id="1.10.10.10:FF:000153">
    <property type="entry name" value="LuxR family transcriptional regulator"/>
    <property type="match status" value="1"/>
</dbReference>
<organism evidence="7 8">
    <name type="scientific">Candidatus Scatousia excrementipullorum</name>
    <dbReference type="NCBI Taxonomy" id="2840936"/>
    <lineage>
        <taxon>Bacteria</taxon>
        <taxon>Candidatus Scatousia</taxon>
    </lineage>
</organism>
<reference evidence="7" key="2">
    <citation type="journal article" date="2021" name="PeerJ">
        <title>Extensive microbial diversity within the chicken gut microbiome revealed by metagenomics and culture.</title>
        <authorList>
            <person name="Gilroy R."/>
            <person name="Ravi A."/>
            <person name="Getino M."/>
            <person name="Pursley I."/>
            <person name="Horton D.L."/>
            <person name="Alikhan N.F."/>
            <person name="Baker D."/>
            <person name="Gharbi K."/>
            <person name="Hall N."/>
            <person name="Watson M."/>
            <person name="Adriaenssens E.M."/>
            <person name="Foster-Nyarko E."/>
            <person name="Jarju S."/>
            <person name="Secka A."/>
            <person name="Antonio M."/>
            <person name="Oren A."/>
            <person name="Chaudhuri R.R."/>
            <person name="La Ragione R."/>
            <person name="Hildebrand F."/>
            <person name="Pallen M.J."/>
        </authorList>
    </citation>
    <scope>NUCLEOTIDE SEQUENCE</scope>
    <source>
        <strain evidence="7">10192</strain>
    </source>
</reference>
<comment type="caution">
    <text evidence="7">The sequence shown here is derived from an EMBL/GenBank/DDBJ whole genome shotgun (WGS) entry which is preliminary data.</text>
</comment>
<dbReference type="EMBL" id="JADIND010000109">
    <property type="protein sequence ID" value="MBO8430773.1"/>
    <property type="molecule type" value="Genomic_DNA"/>
</dbReference>
<evidence type="ECO:0000313" key="8">
    <source>
        <dbReference type="Proteomes" id="UP000823632"/>
    </source>
</evidence>
<dbReference type="InterPro" id="IPR011006">
    <property type="entry name" value="CheY-like_superfamily"/>
</dbReference>